<name>A0AAE2JTJ9_MYCMY</name>
<keyword evidence="3" id="KW-0378">Hydrolase</keyword>
<feature type="domain" description="Peptidase S8/S53" evidence="5">
    <location>
        <begin position="269"/>
        <end position="529"/>
    </location>
</feature>
<dbReference type="GO" id="GO:0006508">
    <property type="term" value="P:proteolysis"/>
    <property type="evidence" value="ECO:0007669"/>
    <property type="project" value="UniProtKB-KW"/>
</dbReference>
<comment type="caution">
    <text evidence="6">The sequence shown here is derived from an EMBL/GenBank/DDBJ whole genome shotgun (WGS) entry which is preliminary data.</text>
</comment>
<gene>
    <name evidence="6" type="ORF">TS59_1153</name>
</gene>
<dbReference type="InterPro" id="IPR034074">
    <property type="entry name" value="Y4bN_pept_dom"/>
</dbReference>
<evidence type="ECO:0000256" key="3">
    <source>
        <dbReference type="ARBA" id="ARBA00022801"/>
    </source>
</evidence>
<dbReference type="CDD" id="cd04847">
    <property type="entry name" value="Peptidases_S8_Subtilisin_like_2"/>
    <property type="match status" value="1"/>
</dbReference>
<dbReference type="PANTHER" id="PTHR43806:SF11">
    <property type="entry name" value="CEREVISIN-RELATED"/>
    <property type="match status" value="1"/>
</dbReference>
<comment type="similarity">
    <text evidence="1">Belongs to the peptidase S8 family.</text>
</comment>
<keyword evidence="4" id="KW-0720">Serine protease</keyword>
<dbReference type="InterPro" id="IPR036852">
    <property type="entry name" value="Peptidase_S8/S53_dom_sf"/>
</dbReference>
<dbReference type="InterPro" id="IPR050131">
    <property type="entry name" value="Peptidase_S8_subtilisin-like"/>
</dbReference>
<dbReference type="PANTHER" id="PTHR43806">
    <property type="entry name" value="PEPTIDASE S8"/>
    <property type="match status" value="1"/>
</dbReference>
<evidence type="ECO:0000313" key="7">
    <source>
        <dbReference type="Proteomes" id="UP000033624"/>
    </source>
</evidence>
<dbReference type="EMBL" id="LAEW01000001">
    <property type="protein sequence ID" value="KJQ46458.1"/>
    <property type="molecule type" value="Genomic_DNA"/>
</dbReference>
<dbReference type="Gene3D" id="3.40.50.200">
    <property type="entry name" value="Peptidase S8/S53 domain"/>
    <property type="match status" value="1"/>
</dbReference>
<evidence type="ECO:0000256" key="4">
    <source>
        <dbReference type="ARBA" id="ARBA00022825"/>
    </source>
</evidence>
<dbReference type="Pfam" id="PF00082">
    <property type="entry name" value="Peptidase_S8"/>
    <property type="match status" value="1"/>
</dbReference>
<dbReference type="Proteomes" id="UP000033624">
    <property type="component" value="Unassembled WGS sequence"/>
</dbReference>
<evidence type="ECO:0000256" key="1">
    <source>
        <dbReference type="ARBA" id="ARBA00011073"/>
    </source>
</evidence>
<evidence type="ECO:0000313" key="6">
    <source>
        <dbReference type="EMBL" id="KJQ46458.1"/>
    </source>
</evidence>
<dbReference type="InterPro" id="IPR000209">
    <property type="entry name" value="Peptidase_S8/S53_dom"/>
</dbReference>
<proteinExistence type="inferred from homology"/>
<dbReference type="RefSeq" id="WP_045596728.1">
    <property type="nucleotide sequence ID" value="NZ_CP143993.1"/>
</dbReference>
<protein>
    <submittedName>
        <fullName evidence="6">Subtilase family protein</fullName>
    </submittedName>
</protein>
<evidence type="ECO:0000256" key="2">
    <source>
        <dbReference type="ARBA" id="ARBA00022670"/>
    </source>
</evidence>
<dbReference type="GO" id="GO:0004252">
    <property type="term" value="F:serine-type endopeptidase activity"/>
    <property type="evidence" value="ECO:0007669"/>
    <property type="project" value="InterPro"/>
</dbReference>
<dbReference type="SUPFAM" id="SSF52743">
    <property type="entry name" value="Subtilisin-like"/>
    <property type="match status" value="1"/>
</dbReference>
<accession>A0AAE2JTJ9</accession>
<organism evidence="6 7">
    <name type="scientific">Mycoplasma mycoides subsp. mycoides</name>
    <dbReference type="NCBI Taxonomy" id="2103"/>
    <lineage>
        <taxon>Bacteria</taxon>
        <taxon>Bacillati</taxon>
        <taxon>Mycoplasmatota</taxon>
        <taxon>Mollicutes</taxon>
        <taxon>Mycoplasmataceae</taxon>
        <taxon>Mycoplasma</taxon>
    </lineage>
</organism>
<reference evidence="6 7" key="1">
    <citation type="submission" date="2015-02" db="EMBL/GenBank/DDBJ databases">
        <title>Mycoplasma mycoides subsp. mycoides strain:B237 Genome sequencing.</title>
        <authorList>
            <person name="Fischer A."/>
            <person name="Santana-Cruz I."/>
            <person name="Schieck E."/>
            <person name="Gourle H."/>
            <person name="Lambert M."/>
            <person name="Nadendla S."/>
            <person name="Miller R.A."/>
            <person name="Weber J."/>
            <person name="Bongcam-Rudloff E."/>
            <person name="Vashee S."/>
            <person name="Frey J."/>
            <person name="Jores J."/>
        </authorList>
    </citation>
    <scope>NUCLEOTIDE SEQUENCE [LARGE SCALE GENOMIC DNA]</scope>
    <source>
        <strain evidence="6 7">B237</strain>
    </source>
</reference>
<keyword evidence="2" id="KW-0645">Protease</keyword>
<evidence type="ECO:0000259" key="5">
    <source>
        <dbReference type="Pfam" id="PF00082"/>
    </source>
</evidence>
<dbReference type="AlphaFoldDB" id="A0AAE2JTJ9"/>
<sequence>MSNKILELRKDFESDDYSSNYNPFKLPPCQKVSLDELIKLKDDLIKVRDFWEKQTLKINPLISVHYKRIIAKSNRIKSIFEHDFMKNNQRVVGCRFSDSNPSYHIITYCITNSILQKAIKNLENCIDYLKHYSYYKITQEDINSINKNFNTSFVDLTKTRLINTILDVYFIKSFQVDEFSETLDQPSIISIYDTNTKASDIFKQLDIEFSNASKLDEITFFLNRDQINKLVEKAPYLIAMGINDISYIEPMYNIEAKQSIKSIQKPTNEPTIGVIDTLFDKENTYFSDWVEFENRLDENIPIKVEDYFHGTEVSSIIVDGHRLNPELDDGCGHFKVRHFGVAKQGSFSSFTVLKEIEKIIKNNKDIKVWNLSLGSPKEINQNFISIEASFLDKIQAENNVIFVIAGTNGPSNKAIKIGSPADSINSLVVNSVDFDNKPADYSRTGPVLSFFNKPDISYYGGTYKKGIQACSTFKQIYVTGTSYAAPWISRKLCYLIEVIGLSREVAKALIIHSATSWSNQDNINLLGYGVVPIHIKDILESPANEIKFIIEGKVNKYETFNYTLPIPLDKNKKHPFVAKLTMCYFPSVSRNQGVDYTNTEMDIKFGKIISNKDGVKLEPINNNKQSYDDNISIFEKEARKKFKKWNNTKHIQEDFLTATNKNKRPRISKQEQGYWGFNIITKERLEKKKIKNLKYGVVVSLKSVDNNNYYNDFIKNCQFRGWTVNKINLENMIDVYNRSQADIKFE</sequence>